<organism evidence="1 2">
    <name type="scientific">Sporanaerobium hydrogeniformans</name>
    <dbReference type="NCBI Taxonomy" id="3072179"/>
    <lineage>
        <taxon>Bacteria</taxon>
        <taxon>Bacillati</taxon>
        <taxon>Bacillota</taxon>
        <taxon>Clostridia</taxon>
        <taxon>Lachnospirales</taxon>
        <taxon>Lachnospiraceae</taxon>
        <taxon>Sporanaerobium</taxon>
    </lineage>
</organism>
<protein>
    <submittedName>
        <fullName evidence="1">Uncharacterized protein</fullName>
    </submittedName>
</protein>
<gene>
    <name evidence="1" type="ORF">CS063_11330</name>
</gene>
<evidence type="ECO:0000313" key="1">
    <source>
        <dbReference type="EMBL" id="PHV70253.1"/>
    </source>
</evidence>
<sequence>MKSKKLLGLLMGSALVVSTFTGCGNSGGSEQGASAQASQTGDKVQPADTETSQAEKVTLTMLIDTDITLKGFQEVAKLAEEKLGISVEIETRPGGADGDTLVKTRLASGDMADICLYNSGALLSALNPAEYFLDLSSQDWIDRLDETYRKTVSIDGATYGVPYSSSQAGAILYSKPLYEELGLKVPNTWDEFIANCDVIKAAGKTAIVGTFADSWTAQVLYLGDHYNVLAGDPTFPEKFEAGEAKYATNSAALRSWEKLVQTSPYYNSDYLATTYDDGCDIMANAEAGHWVMLTQALSNIYELYGDKVNDIGVFGIPGDTDTGLTAWMPSSFYVNKNSDKVEDVLRFLEFYTTEEALDAYTSAVLPDGPYCIKNYQIPENGYDAVKEDMQAYFDAGKTSVALEFQTAVKGPNCPAICQEAVLGQKSALDYANAYDADCLKQAVQLGLNWK</sequence>
<evidence type="ECO:0000313" key="2">
    <source>
        <dbReference type="Proteomes" id="UP000224460"/>
    </source>
</evidence>
<proteinExistence type="predicted"/>
<reference evidence="1" key="1">
    <citation type="submission" date="2017-10" db="EMBL/GenBank/DDBJ databases">
        <title>Genome sequence of cellulolytic Lachnospiraceae bacterium XHS1971 isolated from hotspring sediment.</title>
        <authorList>
            <person name="Vasudevan G."/>
            <person name="Joshi A.J."/>
            <person name="Hivarkar S."/>
            <person name="Lanjekar V.B."/>
            <person name="Dhakephalkar P.K."/>
            <person name="Dagar S."/>
        </authorList>
    </citation>
    <scope>NUCLEOTIDE SEQUENCE</scope>
    <source>
        <strain evidence="1">XHS1971</strain>
    </source>
</reference>
<dbReference type="Proteomes" id="UP000224460">
    <property type="component" value="Unassembled WGS sequence"/>
</dbReference>
<name>A0AC61DC04_9FIRM</name>
<comment type="caution">
    <text evidence="1">The sequence shown here is derived from an EMBL/GenBank/DDBJ whole genome shotgun (WGS) entry which is preliminary data.</text>
</comment>
<keyword evidence="2" id="KW-1185">Reference proteome</keyword>
<dbReference type="EMBL" id="PEDL01000012">
    <property type="protein sequence ID" value="PHV70253.1"/>
    <property type="molecule type" value="Genomic_DNA"/>
</dbReference>
<accession>A0AC61DC04</accession>